<evidence type="ECO:0000259" key="3">
    <source>
        <dbReference type="Pfam" id="PF13719"/>
    </source>
</evidence>
<keyword evidence="5" id="KW-1185">Reference proteome</keyword>
<dbReference type="InterPro" id="IPR021834">
    <property type="entry name" value="DUF3426"/>
</dbReference>
<reference evidence="5" key="1">
    <citation type="journal article" date="2019" name="Int. J. Syst. Evol. Microbiol.">
        <title>The Global Catalogue of Microorganisms (GCM) 10K type strain sequencing project: providing services to taxonomists for standard genome sequencing and annotation.</title>
        <authorList>
            <consortium name="The Broad Institute Genomics Platform"/>
            <consortium name="The Broad Institute Genome Sequencing Center for Infectious Disease"/>
            <person name="Wu L."/>
            <person name="Ma J."/>
        </authorList>
    </citation>
    <scope>NUCLEOTIDE SEQUENCE [LARGE SCALE GENOMIC DNA]</scope>
    <source>
        <strain evidence="5">KCTC 42501</strain>
    </source>
</reference>
<organism evidence="4 5">
    <name type="scientific">Hydrogenophaga luteola</name>
    <dbReference type="NCBI Taxonomy" id="1591122"/>
    <lineage>
        <taxon>Bacteria</taxon>
        <taxon>Pseudomonadati</taxon>
        <taxon>Pseudomonadota</taxon>
        <taxon>Betaproteobacteria</taxon>
        <taxon>Burkholderiales</taxon>
        <taxon>Comamonadaceae</taxon>
        <taxon>Hydrogenophaga</taxon>
    </lineage>
</organism>
<keyword evidence="2" id="KW-0812">Transmembrane</keyword>
<dbReference type="Pfam" id="PF11906">
    <property type="entry name" value="DUF3426"/>
    <property type="match status" value="1"/>
</dbReference>
<keyword evidence="2" id="KW-1133">Transmembrane helix</keyword>
<dbReference type="Pfam" id="PF13719">
    <property type="entry name" value="Zn_ribbon_5"/>
    <property type="match status" value="1"/>
</dbReference>
<evidence type="ECO:0000256" key="2">
    <source>
        <dbReference type="SAM" id="Phobius"/>
    </source>
</evidence>
<comment type="caution">
    <text evidence="4">The sequence shown here is derived from an EMBL/GenBank/DDBJ whole genome shotgun (WGS) entry which is preliminary data.</text>
</comment>
<sequence length="347" mass="36771">MSFTTRCPACGTTFRIVPDQLKISDGWVRCGHCSDVFDATLFLEGEPVAAPAQVSTPSVAVISEPPVPVAHDDTDGEWLLHPGSSTDGRPSGPAPAKVDDGFSDELRRFAAQAKDDVQQTSAIPVAPPDPEPMSAKEAAAALVSQLPPAPLPVVEAQPPALAPEPEPDDDVPVLAEPSFVLQARRKAFWQSPGVRVSLVAGCFALLAGLLAQWGVHERDRLAARYPFTMPLLTALCRPLGCSIGPARDIEAVAIDSSNLVRRLGNFYSFDLVLKNSAALPLAVPALELSLTDTRDNVIVRRVFLPAELPGAPEVLPAKGAVSMSLRLSIADSGVSSMTGYRALVFYP</sequence>
<evidence type="ECO:0000313" key="4">
    <source>
        <dbReference type="EMBL" id="MFC3684324.1"/>
    </source>
</evidence>
<dbReference type="RefSeq" id="WP_382174135.1">
    <property type="nucleotide sequence ID" value="NZ_JBHRXX010000005.1"/>
</dbReference>
<feature type="region of interest" description="Disordered" evidence="1">
    <location>
        <begin position="81"/>
        <end position="100"/>
    </location>
</feature>
<feature type="domain" description="Zinc finger/thioredoxin putative" evidence="3">
    <location>
        <begin position="5"/>
        <end position="39"/>
    </location>
</feature>
<protein>
    <submittedName>
        <fullName evidence="4">Zinc-ribbon and DUF3426 domain-containing protein</fullName>
    </submittedName>
</protein>
<evidence type="ECO:0000313" key="5">
    <source>
        <dbReference type="Proteomes" id="UP001595729"/>
    </source>
</evidence>
<keyword evidence="2" id="KW-0472">Membrane</keyword>
<proteinExistence type="predicted"/>
<feature type="transmembrane region" description="Helical" evidence="2">
    <location>
        <begin position="194"/>
        <end position="215"/>
    </location>
</feature>
<dbReference type="NCBIfam" id="TIGR02098">
    <property type="entry name" value="MJ0042_CXXC"/>
    <property type="match status" value="1"/>
</dbReference>
<evidence type="ECO:0000256" key="1">
    <source>
        <dbReference type="SAM" id="MobiDB-lite"/>
    </source>
</evidence>
<dbReference type="Proteomes" id="UP001595729">
    <property type="component" value="Unassembled WGS sequence"/>
</dbReference>
<dbReference type="InterPro" id="IPR011723">
    <property type="entry name" value="Znf/thioredoxin_put"/>
</dbReference>
<feature type="region of interest" description="Disordered" evidence="1">
    <location>
        <begin position="113"/>
        <end position="133"/>
    </location>
</feature>
<accession>A0ABV7W3B6</accession>
<gene>
    <name evidence="4" type="ORF">ACFOPI_12030</name>
</gene>
<dbReference type="EMBL" id="JBHRXX010000005">
    <property type="protein sequence ID" value="MFC3684324.1"/>
    <property type="molecule type" value="Genomic_DNA"/>
</dbReference>
<name>A0ABV7W3B6_9BURK</name>